<dbReference type="InterPro" id="IPR046341">
    <property type="entry name" value="SET_dom_sf"/>
</dbReference>
<dbReference type="InterPro" id="IPR001214">
    <property type="entry name" value="SET_dom"/>
</dbReference>
<dbReference type="EMBL" id="CAKXZT010000141">
    <property type="protein sequence ID" value="CAH2405041.1"/>
    <property type="molecule type" value="Genomic_DNA"/>
</dbReference>
<dbReference type="Gene3D" id="2.170.270.10">
    <property type="entry name" value="SET domain"/>
    <property type="match status" value="1"/>
</dbReference>
<dbReference type="InterPro" id="IPR009207">
    <property type="entry name" value="SET7_MeTrfase"/>
</dbReference>
<dbReference type="SMART" id="SM00317">
    <property type="entry name" value="SET"/>
    <property type="match status" value="1"/>
</dbReference>
<feature type="domain" description="SET" evidence="1">
    <location>
        <begin position="11"/>
        <end position="127"/>
    </location>
</feature>
<name>A0ABN8K8U9_9HYPH</name>
<accession>A0ABN8K8U9</accession>
<sequence>MMVDRVFDRSNALYVKKVPRKGRGLFANIPFKAGDIIDRSPTWGFDERQENLIDRTGILEYYFVRGRKNSKSATFTGYVVFGLGSLVNHSWNPNAETVWSDEESGAWASIVAIKDIKVDEEITQTYTNIPDYPKDINFVD</sequence>
<evidence type="ECO:0000313" key="2">
    <source>
        <dbReference type="EMBL" id="CAH2405041.1"/>
    </source>
</evidence>
<dbReference type="PROSITE" id="PS50280">
    <property type="entry name" value="SET"/>
    <property type="match status" value="1"/>
</dbReference>
<evidence type="ECO:0000313" key="3">
    <source>
        <dbReference type="Proteomes" id="UP001153050"/>
    </source>
</evidence>
<dbReference type="Proteomes" id="UP001153050">
    <property type="component" value="Unassembled WGS sequence"/>
</dbReference>
<dbReference type="SUPFAM" id="SSF82199">
    <property type="entry name" value="SET domain"/>
    <property type="match status" value="1"/>
</dbReference>
<proteinExistence type="predicted"/>
<organism evidence="2 3">
    <name type="scientific">Mesorhizobium escarrei</name>
    <dbReference type="NCBI Taxonomy" id="666018"/>
    <lineage>
        <taxon>Bacteria</taxon>
        <taxon>Pseudomonadati</taxon>
        <taxon>Pseudomonadota</taxon>
        <taxon>Alphaproteobacteria</taxon>
        <taxon>Hyphomicrobiales</taxon>
        <taxon>Phyllobacteriaceae</taxon>
        <taxon>Mesorhizobium</taxon>
    </lineage>
</organism>
<evidence type="ECO:0000259" key="1">
    <source>
        <dbReference type="PROSITE" id="PS50280"/>
    </source>
</evidence>
<dbReference type="RefSeq" id="WP_254020264.1">
    <property type="nucleotide sequence ID" value="NZ_CAKXZT010000141.1"/>
</dbReference>
<comment type="caution">
    <text evidence="2">The sequence shown here is derived from an EMBL/GenBank/DDBJ whole genome shotgun (WGS) entry which is preliminary data.</text>
</comment>
<protein>
    <submittedName>
        <fullName evidence="2">SET domain-containing protein</fullName>
    </submittedName>
</protein>
<reference evidence="2 3" key="1">
    <citation type="submission" date="2022-03" db="EMBL/GenBank/DDBJ databases">
        <authorList>
            <person name="Brunel B."/>
        </authorList>
    </citation>
    <scope>NUCLEOTIDE SEQUENCE [LARGE SCALE GENOMIC DNA]</scope>
    <source>
        <strain evidence="2">STM5069sample</strain>
    </source>
</reference>
<dbReference type="Pfam" id="PF00856">
    <property type="entry name" value="SET"/>
    <property type="match status" value="1"/>
</dbReference>
<keyword evidence="3" id="KW-1185">Reference proteome</keyword>
<dbReference type="PIRSF" id="PIRSF022536">
    <property type="entry name" value="A612L_SET"/>
    <property type="match status" value="1"/>
</dbReference>
<gene>
    <name evidence="2" type="ORF">MES5069_450028</name>
</gene>